<name>A0A561SVK2_9PSEU</name>
<feature type="region of interest" description="Disordered" evidence="1">
    <location>
        <begin position="1"/>
        <end position="33"/>
    </location>
</feature>
<feature type="compositionally biased region" description="Basic residues" evidence="1">
    <location>
        <begin position="15"/>
        <end position="25"/>
    </location>
</feature>
<dbReference type="AlphaFoldDB" id="A0A561SVK2"/>
<comment type="caution">
    <text evidence="2">The sequence shown here is derived from an EMBL/GenBank/DDBJ whole genome shotgun (WGS) entry which is preliminary data.</text>
</comment>
<proteinExistence type="predicted"/>
<dbReference type="EMBL" id="VIWU01000001">
    <property type="protein sequence ID" value="TWF78893.1"/>
    <property type="molecule type" value="Genomic_DNA"/>
</dbReference>
<keyword evidence="3" id="KW-1185">Reference proteome</keyword>
<protein>
    <submittedName>
        <fullName evidence="2">Uncharacterized protein DUF1841</fullName>
    </submittedName>
</protein>
<dbReference type="Proteomes" id="UP000321261">
    <property type="component" value="Unassembled WGS sequence"/>
</dbReference>
<sequence>MSDSGTVVGVSPQSKGRKRKTSGARRRNEPQGPDAVIAQICRTAVRDVESASDALEAELHASGLLGVWWGKYLIDADPEVVFGEPLIAYAGRNRRSGAVGLLRLIAVLGTDRQREQAAAAADALVESGVREPGWVRELGTEQVTEAWRYGDVFGDQTGVLLVVERAGARHGVVALVDHTLDGIVKDVFVTDEPDAVLADIREIDDAVTHVRGITPEEAGAVLVPAFAMTDRLAGADLEPPVDEEFGPSRALAVARVRLLPAPAPAPAPAPLDATARTAVVDEFLGSEEAHDLQPAARGCAELLVEFGSAVDPARPLRVGPGLVDRFLDETLNDGPEISDDEFEALPATVRAWASWAGRRAELPEAAMAVLLDEVDDMVCSIGRPSDPEAVPSDVADAYLAGLDLDDVQPEDLPDVLERRMFAVPAVGTRIGDEEFPFLDPSDPDDRGMLIEGEHPEYHEALAEPESDTVDGVSPRLHITVHEIVANQLWDDDPPEVWRSAKRLSATGMDRHDVLHAIGEVLVEHLHGALTGSGPSDPARYVEQIDILGRTGKARVVPLRRKR</sequence>
<evidence type="ECO:0000313" key="2">
    <source>
        <dbReference type="EMBL" id="TWF78893.1"/>
    </source>
</evidence>
<evidence type="ECO:0000256" key="1">
    <source>
        <dbReference type="SAM" id="MobiDB-lite"/>
    </source>
</evidence>
<evidence type="ECO:0000313" key="3">
    <source>
        <dbReference type="Proteomes" id="UP000321261"/>
    </source>
</evidence>
<organism evidence="2 3">
    <name type="scientific">Pseudonocardia hierapolitana</name>
    <dbReference type="NCBI Taxonomy" id="1128676"/>
    <lineage>
        <taxon>Bacteria</taxon>
        <taxon>Bacillati</taxon>
        <taxon>Actinomycetota</taxon>
        <taxon>Actinomycetes</taxon>
        <taxon>Pseudonocardiales</taxon>
        <taxon>Pseudonocardiaceae</taxon>
        <taxon>Pseudonocardia</taxon>
    </lineage>
</organism>
<dbReference type="Pfam" id="PF08897">
    <property type="entry name" value="DUF1841"/>
    <property type="match status" value="1"/>
</dbReference>
<reference evidence="2 3" key="1">
    <citation type="submission" date="2019-06" db="EMBL/GenBank/DDBJ databases">
        <title>Sequencing the genomes of 1000 actinobacteria strains.</title>
        <authorList>
            <person name="Klenk H.-P."/>
        </authorList>
    </citation>
    <scope>NUCLEOTIDE SEQUENCE [LARGE SCALE GENOMIC DNA]</scope>
    <source>
        <strain evidence="2 3">DSM 45671</strain>
    </source>
</reference>
<dbReference type="InterPro" id="IPR014993">
    <property type="entry name" value="DUF1841"/>
</dbReference>
<accession>A0A561SVK2</accession>
<gene>
    <name evidence="2" type="ORF">FHX44_114817</name>
</gene>